<dbReference type="RefSeq" id="WP_379047043.1">
    <property type="nucleotide sequence ID" value="NZ_JBHULZ010000041.1"/>
</dbReference>
<evidence type="ECO:0000256" key="1">
    <source>
        <dbReference type="ARBA" id="ARBA00004571"/>
    </source>
</evidence>
<dbReference type="Pfam" id="PF00691">
    <property type="entry name" value="OmpA"/>
    <property type="match status" value="1"/>
</dbReference>
<evidence type="ECO:0000256" key="8">
    <source>
        <dbReference type="ARBA" id="ARBA00023136"/>
    </source>
</evidence>
<dbReference type="SUPFAM" id="SSF56925">
    <property type="entry name" value="OMPA-like"/>
    <property type="match status" value="1"/>
</dbReference>
<dbReference type="PANTHER" id="PTHR30329">
    <property type="entry name" value="STATOR ELEMENT OF FLAGELLAR MOTOR COMPLEX"/>
    <property type="match status" value="1"/>
</dbReference>
<name>A0ABW5SEF4_9FLAO</name>
<dbReference type="InterPro" id="IPR036737">
    <property type="entry name" value="OmpA-like_sf"/>
</dbReference>
<keyword evidence="3" id="KW-1134">Transmembrane beta strand</keyword>
<dbReference type="InterPro" id="IPR050330">
    <property type="entry name" value="Bact_OuterMem_StrucFunc"/>
</dbReference>
<dbReference type="Gene3D" id="4.10.1080.10">
    <property type="entry name" value="TSP type-3 repeat"/>
    <property type="match status" value="1"/>
</dbReference>
<keyword evidence="4" id="KW-0812">Transmembrane</keyword>
<gene>
    <name evidence="14" type="ORF">ACFSQ0_08745</name>
</gene>
<evidence type="ECO:0000256" key="5">
    <source>
        <dbReference type="ARBA" id="ARBA00022729"/>
    </source>
</evidence>
<sequence length="458" mass="49583">MKHLGKLLLASLCLLGVTSLQAQDKNNPWAVGIGINAVDAYPVGEDAPRGGMFSEFFNVKDHYNILPSVSKLTIGRYIGSGFSAEVAGSLNRIDKFGDQSVDDLTYYAVDGAVQYSFREMINETGWFDPYLGVGAGYNWLDDEGFGTANGSLGFNFWFTDNVAFNIQSTYKKAFDDMEGPDHFQHSMGIKIAFGGTDTDGDGVYDDKDECPNEPGLAEFNGCPDSDGDGIPDKDDKCPNEAGSAEFMGCPDTDGDGIADPEDDCPNEAGVASLNGCPDADGDGVKDADDNCPNEAGPAENNGCPWQDRDNDGVLDKDDQCPDVAGTTANNGCPEVTVEIINELNEYSKTILFDLGKSSIRKESFEALESIADIMEEYPNTVFHIEGHTDSQGSNKLNLRLSKERAASVRDYLVNQANIDSSRITSEGYGEERPIATNKTAAGRQQNRRVEVSLEKNRD</sequence>
<dbReference type="InterPro" id="IPR011250">
    <property type="entry name" value="OMP/PagP_B-barrel"/>
</dbReference>
<keyword evidence="9" id="KW-0998">Cell outer membrane</keyword>
<evidence type="ECO:0000256" key="11">
    <source>
        <dbReference type="SAM" id="MobiDB-lite"/>
    </source>
</evidence>
<dbReference type="EMBL" id="JBHULZ010000041">
    <property type="protein sequence ID" value="MFD2698076.1"/>
    <property type="molecule type" value="Genomic_DNA"/>
</dbReference>
<keyword evidence="5 12" id="KW-0732">Signal</keyword>
<evidence type="ECO:0000256" key="9">
    <source>
        <dbReference type="ARBA" id="ARBA00023237"/>
    </source>
</evidence>
<evidence type="ECO:0000313" key="15">
    <source>
        <dbReference type="Proteomes" id="UP001597357"/>
    </source>
</evidence>
<dbReference type="Pfam" id="PF02412">
    <property type="entry name" value="TSP_3"/>
    <property type="match status" value="5"/>
</dbReference>
<keyword evidence="2" id="KW-0813">Transport</keyword>
<evidence type="ECO:0000256" key="12">
    <source>
        <dbReference type="SAM" id="SignalP"/>
    </source>
</evidence>
<feature type="signal peptide" evidence="12">
    <location>
        <begin position="1"/>
        <end position="22"/>
    </location>
</feature>
<keyword evidence="15" id="KW-1185">Reference proteome</keyword>
<evidence type="ECO:0000256" key="2">
    <source>
        <dbReference type="ARBA" id="ARBA00022448"/>
    </source>
</evidence>
<feature type="region of interest" description="Disordered" evidence="11">
    <location>
        <begin position="424"/>
        <end position="458"/>
    </location>
</feature>
<keyword evidence="8 10" id="KW-0472">Membrane</keyword>
<dbReference type="InterPro" id="IPR006664">
    <property type="entry name" value="OMP_bac"/>
</dbReference>
<evidence type="ECO:0000259" key="13">
    <source>
        <dbReference type="PROSITE" id="PS51123"/>
    </source>
</evidence>
<dbReference type="InterPro" id="IPR028974">
    <property type="entry name" value="TSP_type-3_rpt"/>
</dbReference>
<evidence type="ECO:0000256" key="4">
    <source>
        <dbReference type="ARBA" id="ARBA00022692"/>
    </source>
</evidence>
<accession>A0ABW5SEF4</accession>
<feature type="compositionally biased region" description="Basic and acidic residues" evidence="11">
    <location>
        <begin position="447"/>
        <end position="458"/>
    </location>
</feature>
<dbReference type="Gene3D" id="3.30.1330.60">
    <property type="entry name" value="OmpA-like domain"/>
    <property type="match status" value="1"/>
</dbReference>
<feature type="chain" id="PRO_5045380030" evidence="12">
    <location>
        <begin position="23"/>
        <end position="458"/>
    </location>
</feature>
<comment type="caution">
    <text evidence="14">The sequence shown here is derived from an EMBL/GenBank/DDBJ whole genome shotgun (WGS) entry which is preliminary data.</text>
</comment>
<dbReference type="SUPFAM" id="SSF103647">
    <property type="entry name" value="TSP type-3 repeat"/>
    <property type="match status" value="2"/>
</dbReference>
<proteinExistence type="predicted"/>
<dbReference type="InterPro" id="IPR006665">
    <property type="entry name" value="OmpA-like"/>
</dbReference>
<dbReference type="PRINTS" id="PR01021">
    <property type="entry name" value="OMPADOMAIN"/>
</dbReference>
<feature type="domain" description="OmpA-like" evidence="13">
    <location>
        <begin position="339"/>
        <end position="457"/>
    </location>
</feature>
<evidence type="ECO:0000313" key="14">
    <source>
        <dbReference type="EMBL" id="MFD2698076.1"/>
    </source>
</evidence>
<organism evidence="14 15">
    <name type="scientific">Mesonia sediminis</name>
    <dbReference type="NCBI Taxonomy" id="1703946"/>
    <lineage>
        <taxon>Bacteria</taxon>
        <taxon>Pseudomonadati</taxon>
        <taxon>Bacteroidota</taxon>
        <taxon>Flavobacteriia</taxon>
        <taxon>Flavobacteriales</taxon>
        <taxon>Flavobacteriaceae</taxon>
        <taxon>Mesonia</taxon>
    </lineage>
</organism>
<evidence type="ECO:0000256" key="3">
    <source>
        <dbReference type="ARBA" id="ARBA00022452"/>
    </source>
</evidence>
<dbReference type="PANTHER" id="PTHR30329:SF21">
    <property type="entry name" value="LIPOPROTEIN YIAD-RELATED"/>
    <property type="match status" value="1"/>
</dbReference>
<reference evidence="15" key="1">
    <citation type="journal article" date="2019" name="Int. J. Syst. Evol. Microbiol.">
        <title>The Global Catalogue of Microorganisms (GCM) 10K type strain sequencing project: providing services to taxonomists for standard genome sequencing and annotation.</title>
        <authorList>
            <consortium name="The Broad Institute Genomics Platform"/>
            <consortium name="The Broad Institute Genome Sequencing Center for Infectious Disease"/>
            <person name="Wu L."/>
            <person name="Ma J."/>
        </authorList>
    </citation>
    <scope>NUCLEOTIDE SEQUENCE [LARGE SCALE GENOMIC DNA]</scope>
    <source>
        <strain evidence="15">KCTC 42255</strain>
    </source>
</reference>
<dbReference type="PROSITE" id="PS51123">
    <property type="entry name" value="OMPA_2"/>
    <property type="match status" value="1"/>
</dbReference>
<protein>
    <submittedName>
        <fullName evidence="14">OmpA family protein</fullName>
    </submittedName>
</protein>
<dbReference type="CDD" id="cd07185">
    <property type="entry name" value="OmpA_C-like"/>
    <property type="match status" value="1"/>
</dbReference>
<dbReference type="InterPro" id="IPR003367">
    <property type="entry name" value="Thrombospondin_3-like_rpt"/>
</dbReference>
<keyword evidence="7" id="KW-0626">Porin</keyword>
<feature type="compositionally biased region" description="Basic and acidic residues" evidence="11">
    <location>
        <begin position="306"/>
        <end position="316"/>
    </location>
</feature>
<dbReference type="Proteomes" id="UP001597357">
    <property type="component" value="Unassembled WGS sequence"/>
</dbReference>
<dbReference type="SUPFAM" id="SSF103088">
    <property type="entry name" value="OmpA-like"/>
    <property type="match status" value="1"/>
</dbReference>
<comment type="subcellular location">
    <subcellularLocation>
        <location evidence="1">Cell outer membrane</location>
        <topology evidence="1">Multi-pass membrane protein</topology>
    </subcellularLocation>
</comment>
<keyword evidence="6" id="KW-0406">Ion transport</keyword>
<feature type="region of interest" description="Disordered" evidence="11">
    <location>
        <begin position="274"/>
        <end position="316"/>
    </location>
</feature>
<evidence type="ECO:0000256" key="10">
    <source>
        <dbReference type="PROSITE-ProRule" id="PRU00473"/>
    </source>
</evidence>
<evidence type="ECO:0000256" key="7">
    <source>
        <dbReference type="ARBA" id="ARBA00023114"/>
    </source>
</evidence>
<evidence type="ECO:0000256" key="6">
    <source>
        <dbReference type="ARBA" id="ARBA00023065"/>
    </source>
</evidence>